<dbReference type="PANTHER" id="PTHR22878">
    <property type="entry name" value="DYNEIN HEAVY CHAIN 6, AXONEMAL-LIKE-RELATED"/>
    <property type="match status" value="1"/>
</dbReference>
<dbReference type="InterPro" id="IPR013602">
    <property type="entry name" value="Dynein_heavy_linker"/>
</dbReference>
<comment type="subcellular location">
    <subcellularLocation>
        <location evidence="1">Cytoplasm</location>
        <location evidence="1">Cytoskeleton</location>
        <location evidence="1">Cilium axoneme</location>
    </subcellularLocation>
</comment>
<dbReference type="InterPro" id="IPR027417">
    <property type="entry name" value="P-loop_NTPase"/>
</dbReference>
<evidence type="ECO:0000313" key="18">
    <source>
        <dbReference type="Proteomes" id="UP001642409"/>
    </source>
</evidence>
<dbReference type="InterPro" id="IPR035706">
    <property type="entry name" value="AAA_9"/>
</dbReference>
<dbReference type="GO" id="GO:0051959">
    <property type="term" value="F:dynein light intermediate chain binding"/>
    <property type="evidence" value="ECO:0007669"/>
    <property type="project" value="InterPro"/>
</dbReference>
<dbReference type="Gene3D" id="3.40.50.300">
    <property type="entry name" value="P-loop containing nucleotide triphosphate hydrolases"/>
    <property type="match status" value="5"/>
</dbReference>
<dbReference type="Gene3D" id="1.20.920.30">
    <property type="match status" value="1"/>
</dbReference>
<evidence type="ECO:0000256" key="10">
    <source>
        <dbReference type="ARBA" id="ARBA00023069"/>
    </source>
</evidence>
<feature type="domain" description="AAA+ ATPase" evidence="15">
    <location>
        <begin position="2900"/>
        <end position="3018"/>
    </location>
</feature>
<dbReference type="Gene3D" id="1.10.8.720">
    <property type="entry name" value="Region D6 of dynein motor"/>
    <property type="match status" value="1"/>
</dbReference>
<dbReference type="Gene3D" id="1.20.140.100">
    <property type="entry name" value="Dynein heavy chain, N-terminal domain 2"/>
    <property type="match status" value="1"/>
</dbReference>
<dbReference type="FunFam" id="1.10.8.710:FF:000001">
    <property type="entry name" value="Dynein axonemal heavy chain 2"/>
    <property type="match status" value="1"/>
</dbReference>
<keyword evidence="10" id="KW-0969">Cilium</keyword>
<dbReference type="FunFam" id="1.20.1270.280:FF:000005">
    <property type="entry name" value="Dynein axonemal heavy chain 10"/>
    <property type="match status" value="1"/>
</dbReference>
<dbReference type="FunFam" id="1.10.287.2620:FF:000002">
    <property type="entry name" value="Dynein heavy chain 2, axonemal"/>
    <property type="match status" value="1"/>
</dbReference>
<dbReference type="Pfam" id="PF18199">
    <property type="entry name" value="Dynein_C"/>
    <property type="match status" value="1"/>
</dbReference>
<evidence type="ECO:0000259" key="15">
    <source>
        <dbReference type="SMART" id="SM00382"/>
    </source>
</evidence>
<comment type="similarity">
    <text evidence="2">Belongs to the dynein heavy chain family.</text>
</comment>
<dbReference type="InterPro" id="IPR043160">
    <property type="entry name" value="Dynein_C_barrel"/>
</dbReference>
<dbReference type="FunFam" id="3.40.50.300:FF:000049">
    <property type="entry name" value="Dynein, axonemal, heavy chain 5"/>
    <property type="match status" value="1"/>
</dbReference>
<name>A0AA86PZS9_9EUKA</name>
<dbReference type="InterPro" id="IPR024317">
    <property type="entry name" value="Dynein_heavy_chain_D4_dom"/>
</dbReference>
<dbReference type="Proteomes" id="UP001642409">
    <property type="component" value="Unassembled WGS sequence"/>
</dbReference>
<dbReference type="InterPro" id="IPR003593">
    <property type="entry name" value="AAA+_ATPase"/>
</dbReference>
<dbReference type="GO" id="GO:0007018">
    <property type="term" value="P:microtubule-based movement"/>
    <property type="evidence" value="ECO:0007669"/>
    <property type="project" value="InterPro"/>
</dbReference>
<reference evidence="16" key="1">
    <citation type="submission" date="2023-06" db="EMBL/GenBank/DDBJ databases">
        <authorList>
            <person name="Kurt Z."/>
        </authorList>
    </citation>
    <scope>NUCLEOTIDE SEQUENCE</scope>
</reference>
<dbReference type="InterPro" id="IPR041466">
    <property type="entry name" value="Dynein_AAA5_ext"/>
</dbReference>
<dbReference type="Gene3D" id="3.10.490.20">
    <property type="match status" value="1"/>
</dbReference>
<dbReference type="InterPro" id="IPR026983">
    <property type="entry name" value="DHC"/>
</dbReference>
<dbReference type="FunFam" id="1.20.140.100:FF:000001">
    <property type="entry name" value="dynein heavy chain 17, axonemal"/>
    <property type="match status" value="1"/>
</dbReference>
<dbReference type="EMBL" id="CATOUU010000768">
    <property type="protein sequence ID" value="CAI9946908.1"/>
    <property type="molecule type" value="Genomic_DNA"/>
</dbReference>
<evidence type="ECO:0000256" key="8">
    <source>
        <dbReference type="ARBA" id="ARBA00023017"/>
    </source>
</evidence>
<dbReference type="GO" id="GO:0005524">
    <property type="term" value="F:ATP binding"/>
    <property type="evidence" value="ECO:0007669"/>
    <property type="project" value="UniProtKB-KW"/>
</dbReference>
<evidence type="ECO:0000256" key="4">
    <source>
        <dbReference type="ARBA" id="ARBA00022701"/>
    </source>
</evidence>
<dbReference type="InterPro" id="IPR042222">
    <property type="entry name" value="Dynein_2_N"/>
</dbReference>
<dbReference type="InterPro" id="IPR024743">
    <property type="entry name" value="Dynein_HC_stalk"/>
</dbReference>
<accession>A0AA86PZS9</accession>
<evidence type="ECO:0000256" key="6">
    <source>
        <dbReference type="ARBA" id="ARBA00022741"/>
    </source>
</evidence>
<dbReference type="Gene3D" id="6.10.140.1060">
    <property type="match status" value="1"/>
</dbReference>
<dbReference type="GO" id="GO:0005874">
    <property type="term" value="C:microtubule"/>
    <property type="evidence" value="ECO:0007669"/>
    <property type="project" value="UniProtKB-KW"/>
</dbReference>
<dbReference type="Gene3D" id="1.20.920.20">
    <property type="match status" value="1"/>
</dbReference>
<dbReference type="Gene3D" id="1.20.58.1120">
    <property type="match status" value="1"/>
</dbReference>
<dbReference type="Pfam" id="PF12775">
    <property type="entry name" value="AAA_7"/>
    <property type="match status" value="1"/>
</dbReference>
<keyword evidence="8" id="KW-0243">Dynein</keyword>
<dbReference type="FunFam" id="3.40.50.300:FF:000320">
    <property type="entry name" value="Dynein, axonemal, heavy chain 5"/>
    <property type="match status" value="1"/>
</dbReference>
<reference evidence="17 18" key="2">
    <citation type="submission" date="2024-07" db="EMBL/GenBank/DDBJ databases">
        <authorList>
            <person name="Akdeniz Z."/>
        </authorList>
    </citation>
    <scope>NUCLEOTIDE SEQUENCE [LARGE SCALE GENOMIC DNA]</scope>
</reference>
<sequence length="5138" mass="589652">MSRTEQRITWLSELIGHLLGQTTDKVIDTIEKEADDAVQQFLNGFTVQINGDKFYQVLFVFMIDEQLKLQNSPPPAELVTPLLIITRRTDQGVTLGQLIEEPEEISAENKDYFASQINLISTWNSPLQTLSMQLNLLYPALLPHMVEQELIFQSKKIAIQAQTTDRQLTSHYHLDVPKLDILNVAEAQQDIRTVQKIITAITGFNEVFNQALKKVYSLEPENDQPISEIELWRQKSAIIGTLYENMFTPDFKLIVQIIEKVQNDETKVFQQLRQEVSKCCLEARDNTRFLQTLERHFKLLARSPVNTLTDVITSLYSAIRMVWTISRYYNTEERLQPLLVRISHQINQRIKQNCKISEIFRQMSPQDAVMHLQTSKQVLQKWQNGYYETREKIQEENKEAQRWEFDKQQLFSQTEFLIKRLDDLLSFINKINEFAHIISADVQQATGDTSGVMAVRGQVQQLSDKLVEFGQRVYEEDRESDDTFEDLKVIFDRDVKRVEQESFQFLDVAFSKSKSLTRTLELVVRLQQTDQNGEHMLQKHMSTKVEEIITQYCIELQRCIDEFNEKQKDPPTGIDLPSVPGTLVWARSLFISVRDPHNIINQLVQRQPEYAKSEVVKKSEELYSKLKQALRTFEADRFLEWKNEADQTITKSLGSPLLGEKPILTIEDLRSNNKRPACDANTLMRIKELLLDNDEKADALPQTEKEVDMTNARFVSPSVSSLILKLSGYEMCVNFPTSLNKLIDEVKILDRLGFDVGETALNVALQKQKYEQHAEGLQNLIQMVNNSLQKFIEPQAIQDFLTRQVNTETPQLLIKKQVKETAKKIRQGFGPLNWNSLSVDAYLEEAKAEAARLESVCKNVLKTVEAINQNIKQIRNMRLVMTQQLLFQGTELPYAAKQNMNVSIDVSKVKKRGNESPTSLYLEALKQAELKAAAKNEAMYEELATMQLNEFLTRIDQFKEQKLTEALEKYDQLTQFFVKIQNFTGFTSKDDKCPELQNYYDFWAKNRITGAIQQMVQTALKDYYVLMKALTVGGQDIDKKFLKATYTPLFNLSTNLQGQIITSTPDVKTLGQFLQKHIQENIVTIAQPFVVWGEQSATMEQELTVKPSNEYTEIKRGYLYKYRVKNTEKPRESESTLGETVYVRSYHSKIADNQTVNDLWIDMQNKIMQTIRDLDLYMNAWSGYEQIWKLQRNATIQKLLQLEIDNHPSRRKSELTANELDQIVSFFTHAINYFKEGYNEKMFVLNHSLIKQKQSLLTTLTDDKIEQEEQEATNPFIKFVNEPMKLDENLLLGLPTGNSIQQYPPYRAIIGFCVLDSTSLVDSIIKECTLWRDAIYRLIIEKCRPRLLDIYREIEDEMNLVTQECSRPDQLGIFKQVLGTIVRVNQKGGQMELKINEVQSYYHILHGFEAIADISDQLKKEQLKSYELNTTNDTLRDTLRCVDFGYSYPSVQQLLSISECQDVLCNDEVHALLSQAQIQSNNQTLSFLSSSSQKKQFKTVNCKVFNVEIVAADDLKRKFQALQILVGVVDSTLDGTKNKHSQTTVQQAKVFEANLQVFVTDFKLNGYNKPLDQLTSELQRAQADPTYVPRYEIIPVMNEASDILAAFTDKLKTLNSEKEDVLLAQKLFNLKQTDIQDLLQIEKSIQTQTHIFDLFLIIKEQFDDWSKIKFSVLETQKLELGCTQLRSQLKKLPEETTLVQSFDFVKQLIENYRDSIPLLTNLKSDALRPRHWKKIEEVCKTQFQSQEGFDLTLGQIIALNLKLYSEQITEIVNGAGKEQKIEQQLAEIQQKWTTTHLPLMKHHNAKGQDRCYILRSLDQIMAMVEESSVALQAMSSSKYVAYFANEVRAWEKNMSTVSDVLEAWIQCQRQWLYLEGIFASSDDLRVQLPDESKRFDRIDLAFVKLMGDVSKQNLSVLESCKATNRLKEIKELITQMENCQKALTNYLNSKRSKYQRFYFISDDELLSVLGRASDPLSVQPQIRKMFDNVATLEFPKVNNIVVGMNSPEGEQLMFNQQIKIEQGQAIEIWMTRIDLEMQESLRLAIKNGIYDFGHNYINQNRTKWVHKHLCQVCIVASEVYHTWDCEEAFRVMETGEGDAYNAMKKAHARKTTQINELVTEVRTELTKQARIKINTLLIIDIHNQTILDNLIKQNTTQASDFTYESQLRFYYSVKTDNLQIVQATPPYHPYLFEYQGLCGRLVASPLIDRLNMTLTTALNKRFFGNPAGPAGTGKTEGVKDLAKQLGRMCVVINCSEGVDVRAMGSTLSGACESGCWICFDEFNRIEPAVLSVISQQIKMILQGMSMCVAQGREVPNTKIQLEGREIVLRQTCGVFCTMNPGYQGRSELPDNLKALFRPVVMAKPNLPIICENMLFSEGFIQARVLSQKMTVLYKLASEQLSKQFHYDFGLRALKSVLVNAGKLKRQSPDEDEERVLMRALRDMNLPKFIFEDVPLFEGLIADLCPGIKIEEEKVDKKDQLLNMKSATEKALKEMNMEVIVDQVLKVQQFSDTLSSRHSVMLVGPTGGGKSVIRDAYCKANGLLGTPTNVTVINPKAQTVNELYGVLNLDTREWQDGLLSKTFRTLNDTEAAQNCQNIIYFDGDVDALWIENMNSVMDDNKLLTLPNNERIRMLDNCRLVFEVADLQYASPATVSRCGMCWVDTKNLGYAPRYNKWVREKFVLVEKESENKLQEAQHSMQQLFTKYLRPLLDYIFTGTRINASSGQTDQLSPLKLSMQITDLNMVNQFCNFFDDCISKTELEDPAFKKTILNEPSIAEALYIFCIMWSLGAVIEDSHRPDFDLYVKELSNLTFKQNVDANEQVSANQLPSGQIKATANGLGEQQTSTLYDFYFDLKKQCWISWSNFVKLYVPPADKRFSSVFVETLDTVRTSWILDTFAKQKRNVLFVGESGTAKTTIVKNYLNQLPADLYNTLGLNFSSRTGAFEAQNALENNLDRRSKDTLGPPGRKSLMFFVDNISMPVIDQYGTQQPISFLKLFIERKGIWDRSPKSLQWKKVIDVQTIGCLPPPGGSQNKLDPRFVSLFNVLGVQVPSDEAVTHIYASILSEHLRMSSFNFDSSSEDANWKAIEQFSVKLTQSTLRIFKEIQKVLSPTPSRFHYLFNLRDLSRVYEGMLMCSKDKFSKAGLLKLWRNEFSRVFCDRLISQDDRTLVEQKIQADITSLVTESTTTSSDDFTSCLENPLIFGDFREMTKLLENYENIYNDLEAELTTFRNYEELIQGEPICKIIKKEDGTQLIQKPAKMFEDDESPYRLVRILATAALDMYNQLAKQKAKENMQLVPLKNIVLFDDAIQHLLRLHRIIRTPKGCALLIGYGGSGRRSLTRLATFMAGYKIFEIQLSRNYGEEEFKADLQRLYKEYLAPPVNVDTQVVFLFTDQHVADESFLEFLNSILTTGIVPALFADDEREAFIRDVKEIALKNGCVDTKDAIWGYFVNSCRDRLHIVLSMSPVGDLLRKRCRSFPGLVSACTIDWYDSWSDEGLKVVAKTILYEQNKIQIVDENVFSDRPAEQVGDLKRQLQAQIVDFALQAHKGAVTLSDSFWTSNRRKNYVTPRNFVDFLQSYMSILNEKRIECNLDIKKFKGGLEKLQKANEDVAVMKVKLTEQKIVVEKKTMEVNKMVSELSVKTAEVQTLQTQAEQQGKDLAIKLETITRDATEAKAQLAEAQPVLDEAKEALNGITPGDIAQIRTMKTAKGVMEEVSAGIYALLKASTQTDWSLTLQMFSSSSFTSELFNFNLDLLKDKTVEFVAQVIKKYTAEDAKKAFGPLESMYTWLKNMVRYYEVYKIVAPKQRNVKIQEEKMENGKKELQRTNEMINKLTFELNNLKTELEKQQKEQYDLAEALARMKKQLEAAEQLITDLGSEKVRWAEEREKLAKINKNYVGDCLITAAFMNYAGGFTHDFREKLIQNLVKEVVDRKIPASASLTSQFRPEKLLIQDVEILRWGSEGLPSDELSVQNGCLVTRTTKWPLVIDPQLQAVRWIKEKEKENKLVVVSLNDSELMRQLEQAVMLGNPLLIENVGESLDPALTPILEKDIHVSQTGQKQIRIGAKDVDYDPKFQLYLTSKLYNPSFAPDVFSTLTVVNHCVTESGLEAQLLNAVVRVERPEQEQKRQQNVKQMSDSNTNLKTYEETLLRVLSNSTGPIVENYELIETLKTTKANVTKVQNLLKSLAITSKEIESIRSQYNLVAIRGRVCYFTMASLAQINNMYQYSLQAYMEIFMKSLQDAAMDTNVDVRITNIILQLTNNVYDYVCTSLFEKHKLMFSFLLATRIVQAEYPKNTLPTQELDFFVKGDFSLDECAVPNPHQWISAAGWKDLVKLNQILKSEQINQSDPQLFVGEMKANKEKLIAEVGKHQTITCDIFQDLLSDITNNDKEWKEFWDNERPELLNIPGKIGQNIFITDLQKLCILRCLRPDRVYIAVGRFISKVLSERYITPPVLNYDFIYNQSTRSTPVLFIITPGSDPLNEILRLATRKDFSQRFKFVALGQGQSPIAESYLKTGLSRGQWVLLMNCHLLPKWLKKLEKMIEPVMNTESLISQLSMTEGEDQEKANFEIQELNKKYNPAFRLFLTTEPSDNLPLSILQNSIKIVTEPPNSLRLNMLSTFSKISEDDMASCPSQYFRPLVYSLAFFHAAIQERQKYGKIGWNIAYDFNDSDFQISMDCLNTYLTKAHVSQELIPWQSIRYIIGEVNYGGRVMDEWDRRLVNTYLEEFFGDFVFDSHSKFSFYKSDEFDYSPVPAYQLDKQVNHQVAYKQVIEKLLNFSITKFKTGQNAEFVSEYLKHDNTIKKVYEDFFIQKIPLISSPEVFGLHTNAEIQYLESSTRQMWMNLAELQPRVQSAESISKEDYLINLCQTLKERIPDQFNLMQANKKFNSKGGIMPTEIVLLQELERFNALLVVMEENVDDLQKALKGEIGMSQELDAMATSFFIGQLPQKWKKYSPATLKNLSGWMSHLTGRAEQYKKWLATGEPAVIWLSGFHIPESYLTALVQTCSRIKKWPLDRSALFTQITNHQPNDIKQKLEFGCYIQGLFLEGAGWNSEKECLCLSKKKELMVSLPLIKVTPAEASRIKLRNQFKAPVYVTTNRTNAMGVGLVFGADVASFEHESHWVLQGVAICLNDN</sequence>
<dbReference type="GO" id="GO:0008569">
    <property type="term" value="F:minus-end-directed microtubule motor activity"/>
    <property type="evidence" value="ECO:0007669"/>
    <property type="project" value="InterPro"/>
</dbReference>
<dbReference type="InterPro" id="IPR035699">
    <property type="entry name" value="AAA_6"/>
</dbReference>
<evidence type="ECO:0000256" key="11">
    <source>
        <dbReference type="ARBA" id="ARBA00023175"/>
    </source>
</evidence>
<evidence type="ECO:0000256" key="3">
    <source>
        <dbReference type="ARBA" id="ARBA00022490"/>
    </source>
</evidence>
<dbReference type="InterPro" id="IPR041658">
    <property type="entry name" value="AAA_lid_11"/>
</dbReference>
<dbReference type="InterPro" id="IPR043157">
    <property type="entry name" value="Dynein_AAA1S"/>
</dbReference>
<dbReference type="InterPro" id="IPR004273">
    <property type="entry name" value="Dynein_heavy_D6_P-loop"/>
</dbReference>
<comment type="caution">
    <text evidence="16">The sequence shown here is derived from an EMBL/GenBank/DDBJ whole genome shotgun (WGS) entry which is preliminary data.</text>
</comment>
<dbReference type="Pfam" id="PF08393">
    <property type="entry name" value="DHC_N2"/>
    <property type="match status" value="1"/>
</dbReference>
<keyword evidence="18" id="KW-1185">Reference proteome</keyword>
<dbReference type="SUPFAM" id="SSF52540">
    <property type="entry name" value="P-loop containing nucleoside triphosphate hydrolases"/>
    <property type="match status" value="4"/>
</dbReference>
<dbReference type="GO" id="GO:0008017">
    <property type="term" value="F:microtubule binding"/>
    <property type="evidence" value="ECO:0007669"/>
    <property type="project" value="UniProtKB-ARBA"/>
</dbReference>
<dbReference type="FunFam" id="3.20.180.20:FF:000001">
    <property type="entry name" value="Dynein axonemal heavy chain 5"/>
    <property type="match status" value="1"/>
</dbReference>
<keyword evidence="4" id="KW-0493">Microtubule</keyword>
<evidence type="ECO:0000256" key="7">
    <source>
        <dbReference type="ARBA" id="ARBA00022840"/>
    </source>
</evidence>
<feature type="domain" description="AAA+ ATPase" evidence="15">
    <location>
        <begin position="2223"/>
        <end position="2366"/>
    </location>
</feature>
<dbReference type="InterPro" id="IPR041228">
    <property type="entry name" value="Dynein_C"/>
</dbReference>
<dbReference type="Pfam" id="PF17852">
    <property type="entry name" value="Dynein_AAA_lid"/>
    <property type="match status" value="1"/>
</dbReference>
<dbReference type="EMBL" id="CAXDID020000656">
    <property type="protein sequence ID" value="CAL6108713.1"/>
    <property type="molecule type" value="Genomic_DNA"/>
</dbReference>
<dbReference type="Gene3D" id="1.10.8.1220">
    <property type="match status" value="1"/>
</dbReference>
<keyword evidence="6" id="KW-0547">Nucleotide-binding</keyword>
<evidence type="ECO:0000256" key="14">
    <source>
        <dbReference type="SAM" id="Coils"/>
    </source>
</evidence>
<dbReference type="PANTHER" id="PTHR22878:SF63">
    <property type="entry name" value="DYNEIN AXONEMAL HEAVY CHAIN 10"/>
    <property type="match status" value="1"/>
</dbReference>
<dbReference type="InterPro" id="IPR042219">
    <property type="entry name" value="AAA_lid_11_sf"/>
</dbReference>
<dbReference type="Gene3D" id="1.10.472.130">
    <property type="match status" value="1"/>
</dbReference>
<evidence type="ECO:0000313" key="16">
    <source>
        <dbReference type="EMBL" id="CAI9946908.1"/>
    </source>
</evidence>
<feature type="coiled-coil region" evidence="14">
    <location>
        <begin position="3206"/>
        <end position="3233"/>
    </location>
</feature>
<dbReference type="Gene3D" id="1.10.287.2620">
    <property type="match status" value="1"/>
</dbReference>
<dbReference type="FunFam" id="1.10.8.1220:FF:000001">
    <property type="entry name" value="Dynein axonemal heavy chain 5"/>
    <property type="match status" value="1"/>
</dbReference>
<keyword evidence="7" id="KW-0067">ATP-binding</keyword>
<evidence type="ECO:0000256" key="2">
    <source>
        <dbReference type="ARBA" id="ARBA00008887"/>
    </source>
</evidence>
<dbReference type="GO" id="GO:0045505">
    <property type="term" value="F:dynein intermediate chain binding"/>
    <property type="evidence" value="ECO:0007669"/>
    <property type="project" value="InterPro"/>
</dbReference>
<dbReference type="FunFam" id="3.40.50.300:FF:000063">
    <property type="entry name" value="dynein heavy chain 6, axonemal"/>
    <property type="match status" value="1"/>
</dbReference>
<dbReference type="Pfam" id="PF12781">
    <property type="entry name" value="AAA_9"/>
    <property type="match status" value="1"/>
</dbReference>
<dbReference type="InterPro" id="IPR042228">
    <property type="entry name" value="Dynein_linker_3"/>
</dbReference>
<keyword evidence="13" id="KW-0966">Cell projection</keyword>
<evidence type="ECO:0000256" key="9">
    <source>
        <dbReference type="ARBA" id="ARBA00023054"/>
    </source>
</evidence>
<dbReference type="Gene3D" id="3.20.180.20">
    <property type="entry name" value="Dynein heavy chain, N-terminal domain 2"/>
    <property type="match status" value="1"/>
</dbReference>
<evidence type="ECO:0000256" key="12">
    <source>
        <dbReference type="ARBA" id="ARBA00023212"/>
    </source>
</evidence>
<proteinExistence type="inferred from homology"/>
<keyword evidence="5" id="KW-0677">Repeat</keyword>
<evidence type="ECO:0000256" key="5">
    <source>
        <dbReference type="ARBA" id="ARBA00022737"/>
    </source>
</evidence>
<dbReference type="Pfam" id="PF08385">
    <property type="entry name" value="DHC_N1"/>
    <property type="match status" value="1"/>
</dbReference>
<protein>
    <submittedName>
        <fullName evidence="16">Dynein heavy chain</fullName>
    </submittedName>
    <submittedName>
        <fullName evidence="17">Dynein_heavy chain</fullName>
    </submittedName>
</protein>
<keyword evidence="12" id="KW-0206">Cytoskeleton</keyword>
<dbReference type="FunFam" id="3.10.490.20:FF:000006">
    <property type="entry name" value="Dynein axonemal heavy chain 10"/>
    <property type="match status" value="1"/>
</dbReference>
<keyword evidence="9 14" id="KW-0175">Coiled coil</keyword>
<dbReference type="GO" id="GO:0005858">
    <property type="term" value="C:axonemal dynein complex"/>
    <property type="evidence" value="ECO:0007669"/>
    <property type="project" value="UniProtKB-ARBA"/>
</dbReference>
<dbReference type="Gene3D" id="1.10.8.710">
    <property type="match status" value="1"/>
</dbReference>
<dbReference type="Gene3D" id="1.20.1270.280">
    <property type="match status" value="1"/>
</dbReference>
<evidence type="ECO:0000256" key="1">
    <source>
        <dbReference type="ARBA" id="ARBA00004430"/>
    </source>
</evidence>
<dbReference type="Pfam" id="PF12780">
    <property type="entry name" value="AAA_8"/>
    <property type="match status" value="1"/>
</dbReference>
<gene>
    <name evidence="16" type="ORF">HINF_LOCUS34553</name>
    <name evidence="17" type="ORF">HINF_LOCUS75098</name>
</gene>
<dbReference type="Pfam" id="PF22597">
    <property type="entry name" value="DYN_lid"/>
    <property type="match status" value="1"/>
</dbReference>
<dbReference type="Pfam" id="PF12777">
    <property type="entry name" value="MT"/>
    <property type="match status" value="1"/>
</dbReference>
<dbReference type="Pfam" id="PF03028">
    <property type="entry name" value="Dynein_heavy"/>
    <property type="match status" value="1"/>
</dbReference>
<dbReference type="Pfam" id="PF18198">
    <property type="entry name" value="AAA_lid_11"/>
    <property type="match status" value="1"/>
</dbReference>
<evidence type="ECO:0000256" key="13">
    <source>
        <dbReference type="ARBA" id="ARBA00023273"/>
    </source>
</evidence>
<dbReference type="FunFam" id="3.40.50.300:FF:002141">
    <property type="entry name" value="Dynein heavy chain"/>
    <property type="match status" value="1"/>
</dbReference>
<dbReference type="SMART" id="SM00382">
    <property type="entry name" value="AAA"/>
    <property type="match status" value="2"/>
</dbReference>
<dbReference type="InterPro" id="IPR013594">
    <property type="entry name" value="Dynein_heavy_tail"/>
</dbReference>
<organism evidence="16">
    <name type="scientific">Hexamita inflata</name>
    <dbReference type="NCBI Taxonomy" id="28002"/>
    <lineage>
        <taxon>Eukaryota</taxon>
        <taxon>Metamonada</taxon>
        <taxon>Diplomonadida</taxon>
        <taxon>Hexamitidae</taxon>
        <taxon>Hexamitinae</taxon>
        <taxon>Hexamita</taxon>
    </lineage>
</organism>
<keyword evidence="3" id="KW-0963">Cytoplasm</keyword>
<dbReference type="Pfam" id="PF12774">
    <property type="entry name" value="AAA_6"/>
    <property type="match status" value="1"/>
</dbReference>
<dbReference type="InterPro" id="IPR054354">
    <property type="entry name" value="DYNC2H1-like_lid"/>
</dbReference>
<keyword evidence="11" id="KW-0505">Motor protein</keyword>
<evidence type="ECO:0000313" key="17">
    <source>
        <dbReference type="EMBL" id="CAL6108713.1"/>
    </source>
</evidence>
<feature type="coiled-coil region" evidence="14">
    <location>
        <begin position="3811"/>
        <end position="3880"/>
    </location>
</feature>